<organism evidence="1 2">
    <name type="scientific">Nezara viridula</name>
    <name type="common">Southern green stink bug</name>
    <name type="synonym">Cimex viridulus</name>
    <dbReference type="NCBI Taxonomy" id="85310"/>
    <lineage>
        <taxon>Eukaryota</taxon>
        <taxon>Metazoa</taxon>
        <taxon>Ecdysozoa</taxon>
        <taxon>Arthropoda</taxon>
        <taxon>Hexapoda</taxon>
        <taxon>Insecta</taxon>
        <taxon>Pterygota</taxon>
        <taxon>Neoptera</taxon>
        <taxon>Paraneoptera</taxon>
        <taxon>Hemiptera</taxon>
        <taxon>Heteroptera</taxon>
        <taxon>Panheteroptera</taxon>
        <taxon>Pentatomomorpha</taxon>
        <taxon>Pentatomoidea</taxon>
        <taxon>Pentatomidae</taxon>
        <taxon>Pentatominae</taxon>
        <taxon>Nezara</taxon>
    </lineage>
</organism>
<protein>
    <submittedName>
        <fullName evidence="1">Uncharacterized protein</fullName>
    </submittedName>
</protein>
<dbReference type="Proteomes" id="UP001152798">
    <property type="component" value="Chromosome 1"/>
</dbReference>
<accession>A0A9P0E9N7</accession>
<sequence length="51" mass="6139">MESDENLCNHYLWNRRIKIINGCPWMDTERLLIGPSSRSSRLRQKRGSTYR</sequence>
<evidence type="ECO:0000313" key="1">
    <source>
        <dbReference type="EMBL" id="CAH1390964.1"/>
    </source>
</evidence>
<name>A0A9P0E9N7_NEZVI</name>
<evidence type="ECO:0000313" key="2">
    <source>
        <dbReference type="Proteomes" id="UP001152798"/>
    </source>
</evidence>
<dbReference type="AlphaFoldDB" id="A0A9P0E9N7"/>
<reference evidence="1" key="1">
    <citation type="submission" date="2022-01" db="EMBL/GenBank/DDBJ databases">
        <authorList>
            <person name="King R."/>
        </authorList>
    </citation>
    <scope>NUCLEOTIDE SEQUENCE</scope>
</reference>
<proteinExistence type="predicted"/>
<keyword evidence="2" id="KW-1185">Reference proteome</keyword>
<dbReference type="EMBL" id="OV725077">
    <property type="protein sequence ID" value="CAH1390964.1"/>
    <property type="molecule type" value="Genomic_DNA"/>
</dbReference>
<gene>
    <name evidence="1" type="ORF">NEZAVI_LOCUS2068</name>
</gene>